<evidence type="ECO:0000313" key="1">
    <source>
        <dbReference type="EMBL" id="ARP61590.1"/>
    </source>
</evidence>
<keyword evidence="2" id="KW-1185">Reference proteome</keyword>
<dbReference type="RefSeq" id="WP_000854242.1">
    <property type="nucleotide sequence ID" value="NZ_CM010226.1"/>
</dbReference>
<sequence length="178" mass="21398">MKTLKNMQEQIFQDLKEFMERQNTFEIQDIVYQKYEAGFFCYKAFAKEMNEDVVIKLNPYDGEVNLIFKSDKNQEWHVGYILDSMKNTEIIVVKELWNLEESKQHVHLFTEWDNAMDYTNQQIELFASMCDQRESIVVTGQEIEEELYEWIGEENMNRKLEIIACYLGFEDGQKKEVR</sequence>
<evidence type="ECO:0000313" key="2">
    <source>
        <dbReference type="Proteomes" id="UP000194143"/>
    </source>
</evidence>
<dbReference type="EMBL" id="CP021063">
    <property type="protein sequence ID" value="ARP61590.1"/>
    <property type="molecule type" value="Genomic_DNA"/>
</dbReference>
<dbReference type="AlphaFoldDB" id="A0A1W6WYF3"/>
<dbReference type="KEGG" id="bthy:AQ980_31355"/>
<reference evidence="1 2" key="1">
    <citation type="submission" date="2017-04" db="EMBL/GenBank/DDBJ databases">
        <title>Complete Genome Sequence of Bacillus thuringiensis type Strain ATCC 10792.</title>
        <authorList>
            <person name="Oh D.-H."/>
            <person name="Park B.-J."/>
            <person name="Shuai W."/>
            <person name="Chelliah R."/>
        </authorList>
    </citation>
    <scope>NUCLEOTIDE SEQUENCE [LARGE SCALE GENOMIC DNA]</scope>
    <source>
        <strain evidence="1 2">ATCC 10792</strain>
        <plasmid evidence="1 2">poh2</plasmid>
    </source>
</reference>
<gene>
    <name evidence="1" type="ORF">CAB88_31765</name>
</gene>
<organism evidence="1 2">
    <name type="scientific">Bacillus thuringiensis</name>
    <dbReference type="NCBI Taxonomy" id="1428"/>
    <lineage>
        <taxon>Bacteria</taxon>
        <taxon>Bacillati</taxon>
        <taxon>Bacillota</taxon>
        <taxon>Bacilli</taxon>
        <taxon>Bacillales</taxon>
        <taxon>Bacillaceae</taxon>
        <taxon>Bacillus</taxon>
        <taxon>Bacillus cereus group</taxon>
    </lineage>
</organism>
<accession>A0A1W6WYF3</accession>
<proteinExistence type="predicted"/>
<geneLocation type="plasmid" evidence="1 2">
    <name>poh2</name>
</geneLocation>
<name>A0A1W6WYF3_BACTU</name>
<protein>
    <submittedName>
        <fullName evidence="1">Uncharacterized protein</fullName>
    </submittedName>
</protein>
<dbReference type="GeneID" id="67466842"/>
<dbReference type="Proteomes" id="UP000194143">
    <property type="component" value="Plasmid poh2"/>
</dbReference>
<keyword evidence="1" id="KW-0614">Plasmid</keyword>